<proteinExistence type="predicted"/>
<comment type="caution">
    <text evidence="1">The sequence shown here is derived from an EMBL/GenBank/DDBJ whole genome shotgun (WGS) entry which is preliminary data.</text>
</comment>
<evidence type="ECO:0000313" key="1">
    <source>
        <dbReference type="EMBL" id="CAA7030532.1"/>
    </source>
</evidence>
<dbReference type="AlphaFoldDB" id="A0A6D2IN56"/>
<protein>
    <submittedName>
        <fullName evidence="1">Uncharacterized protein</fullName>
    </submittedName>
</protein>
<sequence length="115" mass="13307">MQCEETKSLKLESIMVVEPWGIIRTGEERFGKEMIMTFFTNSFNLISFVVVLSRSSPLSDSGRLRRNGRTQGCACDTERAECCKGIDYRTDTRFSCWWFVEDAPLERAEENQSFL</sequence>
<gene>
    <name evidence="1" type="ORF">MERR_LOCUS17767</name>
</gene>
<reference evidence="1" key="1">
    <citation type="submission" date="2020-01" db="EMBL/GenBank/DDBJ databases">
        <authorList>
            <person name="Mishra B."/>
        </authorList>
    </citation>
    <scope>NUCLEOTIDE SEQUENCE [LARGE SCALE GENOMIC DNA]</scope>
</reference>
<keyword evidence="2" id="KW-1185">Reference proteome</keyword>
<accession>A0A6D2IN56</accession>
<evidence type="ECO:0000313" key="2">
    <source>
        <dbReference type="Proteomes" id="UP000467841"/>
    </source>
</evidence>
<dbReference type="OrthoDB" id="10585066at2759"/>
<dbReference type="Proteomes" id="UP000467841">
    <property type="component" value="Unassembled WGS sequence"/>
</dbReference>
<organism evidence="1 2">
    <name type="scientific">Microthlaspi erraticum</name>
    <dbReference type="NCBI Taxonomy" id="1685480"/>
    <lineage>
        <taxon>Eukaryota</taxon>
        <taxon>Viridiplantae</taxon>
        <taxon>Streptophyta</taxon>
        <taxon>Embryophyta</taxon>
        <taxon>Tracheophyta</taxon>
        <taxon>Spermatophyta</taxon>
        <taxon>Magnoliopsida</taxon>
        <taxon>eudicotyledons</taxon>
        <taxon>Gunneridae</taxon>
        <taxon>Pentapetalae</taxon>
        <taxon>rosids</taxon>
        <taxon>malvids</taxon>
        <taxon>Brassicales</taxon>
        <taxon>Brassicaceae</taxon>
        <taxon>Coluteocarpeae</taxon>
        <taxon>Microthlaspi</taxon>
    </lineage>
</organism>
<dbReference type="EMBL" id="CACVBM020001096">
    <property type="protein sequence ID" value="CAA7030532.1"/>
    <property type="molecule type" value="Genomic_DNA"/>
</dbReference>
<name>A0A6D2IN56_9BRAS</name>